<dbReference type="InterPro" id="IPR010982">
    <property type="entry name" value="Lambda_DNA-bd_dom_sf"/>
</dbReference>
<feature type="region of interest" description="Disordered" evidence="1">
    <location>
        <begin position="588"/>
        <end position="613"/>
    </location>
</feature>
<reference evidence="2 3" key="2">
    <citation type="journal article" date="2016" name="Genome Announc.">
        <title>Draft Genome Sequence of Erythromycin- and Oxytetracycline-Sensitive Nocardia seriolae Strain U-1 (NBRC 110359).</title>
        <authorList>
            <person name="Imajoh M."/>
            <person name="Sukeda M."/>
            <person name="Shimizu M."/>
            <person name="Yamane J."/>
            <person name="Ohnishi K."/>
            <person name="Oshima S."/>
        </authorList>
    </citation>
    <scope>NUCLEOTIDE SEQUENCE [LARGE SCALE GENOMIC DNA]</scope>
    <source>
        <strain evidence="2 3">U-1</strain>
    </source>
</reference>
<dbReference type="InterPro" id="IPR001387">
    <property type="entry name" value="Cro/C1-type_HTH"/>
</dbReference>
<evidence type="ECO:0000313" key="2">
    <source>
        <dbReference type="EMBL" id="GAP32896.1"/>
    </source>
</evidence>
<evidence type="ECO:0000256" key="1">
    <source>
        <dbReference type="SAM" id="MobiDB-lite"/>
    </source>
</evidence>
<dbReference type="Proteomes" id="UP000037179">
    <property type="component" value="Unassembled WGS sequence"/>
</dbReference>
<sequence length="734" mass="79739">MLEGTRRRDLGERPDVVCNFNVPAQEPSKEVTDWVLRGYSRCTYRHKGTDVSICPRWTGAETKAFRDALRMTKEEFAAYLGVSYDAVKKWERRLEDITLRPNYAERLDQKLGAADVAAVQRFWAILNTPAPVESEVPQTPSEGAGSGVDDDCVIVSARTLTGEVALVAVSRRSLVLGIGAGVIGSAATSTLAIGRNASGSRALASMFANTSIDHLAHFDTMRMSLIESDNLYGAARTLPHVLDSLALLGELRRGKVGDARGLLRMQAMFAETAAWQYQDQRDFPNAQHWAAKALQWSHQLADDYYIGLSLVRMSQLACDQGDASEAEELADAAHRSAPHDSLFSAAALTFRAHALALAGDSPESARTYDTARTGLHRRVEDGPDYEHLLDVVAASHTADLDSRTFITEINQASHPPLTRATAASSVLAARGQAILDQHQHARTEILHTEPIPLPPNHPGSDHDLAAHAIQLREQLHALEDLQLDTEHQADPLRALDNRDLNARIRALRATLNRPNPAPVTAPGEALAAVEAEHVLLHTQADLVRAALIARSAADTADTKLATATTALSDAQRRLYALPAYRIGARRATEAERDNAQHAQVTVQMAAQQAHRHAEAARADAVAAGAAPDRWQAILDRDADSTGKHGELAAARRTDTRAADLHARQAKARATTTARLEKALAERDRRRSLSPVRAAAEQRLRDQRAAVQAAEYEAGRRPYGSEADIAAEHDLGAEA</sequence>
<gene>
    <name evidence="2" type="ORF">NSK11_contig00189-0011</name>
</gene>
<proteinExistence type="predicted"/>
<feature type="compositionally biased region" description="Basic and acidic residues" evidence="1">
    <location>
        <begin position="725"/>
        <end position="734"/>
    </location>
</feature>
<dbReference type="InterPro" id="IPR011990">
    <property type="entry name" value="TPR-like_helical_dom_sf"/>
</dbReference>
<feature type="compositionally biased region" description="Low complexity" evidence="1">
    <location>
        <begin position="596"/>
        <end position="608"/>
    </location>
</feature>
<evidence type="ECO:0000313" key="3">
    <source>
        <dbReference type="Proteomes" id="UP000037179"/>
    </source>
</evidence>
<dbReference type="SUPFAM" id="SSF47413">
    <property type="entry name" value="lambda repressor-like DNA-binding domains"/>
    <property type="match status" value="1"/>
</dbReference>
<dbReference type="EMBL" id="BBYQ01000189">
    <property type="protein sequence ID" value="GAP32896.1"/>
    <property type="molecule type" value="Genomic_DNA"/>
</dbReference>
<keyword evidence="3" id="KW-1185">Reference proteome</keyword>
<feature type="region of interest" description="Disordered" evidence="1">
    <location>
        <begin position="636"/>
        <end position="734"/>
    </location>
</feature>
<feature type="compositionally biased region" description="Basic and acidic residues" evidence="1">
    <location>
        <begin position="636"/>
        <end position="662"/>
    </location>
</feature>
<evidence type="ECO:0008006" key="4">
    <source>
        <dbReference type="Google" id="ProtNLM"/>
    </source>
</evidence>
<protein>
    <recommendedName>
        <fullName evidence="4">HTH cro/C1-type domain-containing protein</fullName>
    </recommendedName>
</protein>
<feature type="compositionally biased region" description="Basic and acidic residues" evidence="1">
    <location>
        <begin position="674"/>
        <end position="686"/>
    </location>
</feature>
<dbReference type="Gene3D" id="1.10.260.40">
    <property type="entry name" value="lambda repressor-like DNA-binding domains"/>
    <property type="match status" value="1"/>
</dbReference>
<reference evidence="3" key="1">
    <citation type="submission" date="2015-07" db="EMBL/GenBank/DDBJ databases">
        <title>Nocardia seriolae U-1 whole genome shotgun sequence.</title>
        <authorList>
            <person name="Imajoh M."/>
            <person name="Fukumoto Y."/>
            <person name="Sukeda M."/>
            <person name="Yamane J."/>
            <person name="Yamasaki K."/>
            <person name="Shimizu M."/>
            <person name="Ohnishi K."/>
            <person name="Oshima S."/>
        </authorList>
    </citation>
    <scope>NUCLEOTIDE SEQUENCE [LARGE SCALE GENOMIC DNA]</scope>
    <source>
        <strain evidence="3">U-1</strain>
    </source>
</reference>
<dbReference type="AlphaFoldDB" id="A0ABC9Z5P8"/>
<dbReference type="SUPFAM" id="SSF48452">
    <property type="entry name" value="TPR-like"/>
    <property type="match status" value="1"/>
</dbReference>
<accession>A0ABC9Z5P8</accession>
<name>A0ABC9Z5P8_9NOCA</name>
<dbReference type="CDD" id="cd00093">
    <property type="entry name" value="HTH_XRE"/>
    <property type="match status" value="1"/>
</dbReference>
<comment type="caution">
    <text evidence="2">The sequence shown here is derived from an EMBL/GenBank/DDBJ whole genome shotgun (WGS) entry which is preliminary data.</text>
</comment>
<organism evidence="2 3">
    <name type="scientific">Nocardia seriolae</name>
    <dbReference type="NCBI Taxonomy" id="37332"/>
    <lineage>
        <taxon>Bacteria</taxon>
        <taxon>Bacillati</taxon>
        <taxon>Actinomycetota</taxon>
        <taxon>Actinomycetes</taxon>
        <taxon>Mycobacteriales</taxon>
        <taxon>Nocardiaceae</taxon>
        <taxon>Nocardia</taxon>
    </lineage>
</organism>